<evidence type="ECO:0000313" key="1">
    <source>
        <dbReference type="EMBL" id="SVA48974.1"/>
    </source>
</evidence>
<proteinExistence type="predicted"/>
<accession>A0A381W911</accession>
<dbReference type="EMBL" id="UINC01011062">
    <property type="protein sequence ID" value="SVA48974.1"/>
    <property type="molecule type" value="Genomic_DNA"/>
</dbReference>
<dbReference type="AlphaFoldDB" id="A0A381W911"/>
<gene>
    <name evidence="1" type="ORF">METZ01_LOCUS101828</name>
</gene>
<name>A0A381W911_9ZZZZ</name>
<organism evidence="1">
    <name type="scientific">marine metagenome</name>
    <dbReference type="NCBI Taxonomy" id="408172"/>
    <lineage>
        <taxon>unclassified sequences</taxon>
        <taxon>metagenomes</taxon>
        <taxon>ecological metagenomes</taxon>
    </lineage>
</organism>
<sequence>MSSGELLPCSAEAITEELLGDAIDLIEPQTIQEVLKAVVHYFREEQEYPSVSVDQFSSALGKVLKGFGFDVVFDEDPGVNLRIEQTDLCKLASETPGQGFELFFFQQLRRRVRANLRQSPNIIQFNGLKDCVKQIVGAERWCSRCRRMHGQIVAYLRTCLDQDSRRDCALLIR</sequence>
<protein>
    <submittedName>
        <fullName evidence="1">Uncharacterized protein</fullName>
    </submittedName>
</protein>
<reference evidence="1" key="1">
    <citation type="submission" date="2018-05" db="EMBL/GenBank/DDBJ databases">
        <authorList>
            <person name="Lanie J.A."/>
            <person name="Ng W.-L."/>
            <person name="Kazmierczak K.M."/>
            <person name="Andrzejewski T.M."/>
            <person name="Davidsen T.M."/>
            <person name="Wayne K.J."/>
            <person name="Tettelin H."/>
            <person name="Glass J.I."/>
            <person name="Rusch D."/>
            <person name="Podicherti R."/>
            <person name="Tsui H.-C.T."/>
            <person name="Winkler M.E."/>
        </authorList>
    </citation>
    <scope>NUCLEOTIDE SEQUENCE</scope>
</reference>